<gene>
    <name evidence="4" type="primary">modF</name>
    <name evidence="4" type="ORF">E4633_16645</name>
</gene>
<dbReference type="InterPro" id="IPR017871">
    <property type="entry name" value="ABC_transporter-like_CS"/>
</dbReference>
<feature type="domain" description="ABC transporter" evidence="3">
    <location>
        <begin position="4"/>
        <end position="233"/>
    </location>
</feature>
<organism evidence="4 5">
    <name type="scientific">Geomonas terrae</name>
    <dbReference type="NCBI Taxonomy" id="2562681"/>
    <lineage>
        <taxon>Bacteria</taxon>
        <taxon>Pseudomonadati</taxon>
        <taxon>Thermodesulfobacteriota</taxon>
        <taxon>Desulfuromonadia</taxon>
        <taxon>Geobacterales</taxon>
        <taxon>Geobacteraceae</taxon>
        <taxon>Geomonas</taxon>
    </lineage>
</organism>
<proteinExistence type="predicted"/>
<dbReference type="GO" id="GO:0005524">
    <property type="term" value="F:ATP binding"/>
    <property type="evidence" value="ECO:0007669"/>
    <property type="project" value="UniProtKB-KW"/>
</dbReference>
<dbReference type="PANTHER" id="PTHR43158:SF2">
    <property type="entry name" value="SKFA PEPTIDE EXPORT ATP-BINDING PROTEIN SKFE"/>
    <property type="match status" value="1"/>
</dbReference>
<evidence type="ECO:0000313" key="5">
    <source>
        <dbReference type="Proteomes" id="UP000306416"/>
    </source>
</evidence>
<name>A0A4S1CBD4_9BACT</name>
<dbReference type="RefSeq" id="WP_135871835.1">
    <property type="nucleotide sequence ID" value="NZ_SRSC01000004.1"/>
</dbReference>
<dbReference type="PANTHER" id="PTHR43158">
    <property type="entry name" value="SKFA PEPTIDE EXPORT ATP-BINDING PROTEIN SKFE"/>
    <property type="match status" value="1"/>
</dbReference>
<dbReference type="SUPFAM" id="SSF52540">
    <property type="entry name" value="P-loop containing nucleoside triphosphate hydrolases"/>
    <property type="match status" value="2"/>
</dbReference>
<dbReference type="PROSITE" id="PS50893">
    <property type="entry name" value="ABC_TRANSPORTER_2"/>
    <property type="match status" value="2"/>
</dbReference>
<evidence type="ECO:0000313" key="4">
    <source>
        <dbReference type="EMBL" id="TGU70631.1"/>
    </source>
</evidence>
<protein>
    <submittedName>
        <fullName evidence="4">Molybdate ABC transporter ATP-binding protein ModF</fullName>
    </submittedName>
</protein>
<dbReference type="NCBIfam" id="NF008186">
    <property type="entry name" value="PRK10938.1"/>
    <property type="match status" value="1"/>
</dbReference>
<dbReference type="PROSITE" id="PS00211">
    <property type="entry name" value="ABC_TRANSPORTER_1"/>
    <property type="match status" value="1"/>
</dbReference>
<dbReference type="InterPro" id="IPR003593">
    <property type="entry name" value="AAA+_ATPase"/>
</dbReference>
<comment type="caution">
    <text evidence="4">The sequence shown here is derived from an EMBL/GenBank/DDBJ whole genome shotgun (WGS) entry which is preliminary data.</text>
</comment>
<evidence type="ECO:0000256" key="2">
    <source>
        <dbReference type="ARBA" id="ARBA00022840"/>
    </source>
</evidence>
<keyword evidence="2 4" id="KW-0067">ATP-binding</keyword>
<keyword evidence="5" id="KW-1185">Reference proteome</keyword>
<dbReference type="Gene3D" id="3.40.50.300">
    <property type="entry name" value="P-loop containing nucleotide triphosphate hydrolases"/>
    <property type="match status" value="2"/>
</dbReference>
<evidence type="ECO:0000259" key="3">
    <source>
        <dbReference type="PROSITE" id="PS50893"/>
    </source>
</evidence>
<dbReference type="InterPro" id="IPR003439">
    <property type="entry name" value="ABC_transporter-like_ATP-bd"/>
</dbReference>
<dbReference type="InterPro" id="IPR027417">
    <property type="entry name" value="P-loop_NTPase"/>
</dbReference>
<dbReference type="Proteomes" id="UP000306416">
    <property type="component" value="Unassembled WGS sequence"/>
</dbReference>
<dbReference type="EMBL" id="SRSC01000004">
    <property type="protein sequence ID" value="TGU70631.1"/>
    <property type="molecule type" value="Genomic_DNA"/>
</dbReference>
<keyword evidence="1" id="KW-0547">Nucleotide-binding</keyword>
<dbReference type="SMART" id="SM00382">
    <property type="entry name" value="AAA"/>
    <property type="match status" value="2"/>
</dbReference>
<dbReference type="Pfam" id="PF00005">
    <property type="entry name" value="ABC_tran"/>
    <property type="match status" value="2"/>
</dbReference>
<dbReference type="AlphaFoldDB" id="A0A4S1CBD4"/>
<dbReference type="GO" id="GO:0016887">
    <property type="term" value="F:ATP hydrolysis activity"/>
    <property type="evidence" value="ECO:0007669"/>
    <property type="project" value="InterPro"/>
</dbReference>
<accession>A0A4S1CBD4</accession>
<evidence type="ECO:0000256" key="1">
    <source>
        <dbReference type="ARBA" id="ARBA00022741"/>
    </source>
</evidence>
<feature type="domain" description="ABC transporter" evidence="3">
    <location>
        <begin position="259"/>
        <end position="485"/>
    </location>
</feature>
<reference evidence="4 5" key="1">
    <citation type="submission" date="2019-04" db="EMBL/GenBank/DDBJ databases">
        <title>Geobacter oryzae sp. nov., ferric-reducing bacteria isolated from paddy soil.</title>
        <authorList>
            <person name="Xu Z."/>
            <person name="Masuda Y."/>
            <person name="Itoh H."/>
            <person name="Senoo K."/>
        </authorList>
    </citation>
    <scope>NUCLEOTIDE SEQUENCE [LARGE SCALE GENOMIC DNA]</scope>
    <source>
        <strain evidence="4 5">Red111</strain>
    </source>
</reference>
<sequence length="485" mass="54057">MVEIRLEKVKARITEGKFLEDITLEIARDQHWAVVGANGSGKSAMGKLLCNGLPVLSGTSRVPVRSAYVSFEKIDEILEVERYNDDSDFLGYVTEGTRVDRFILAGTDADEARLAELAQELGFTKILERGIKFLSTGEMRKALICKALLQDPELLVLDEPFDGLDRDSSAVLKQLISSCIERGTQVVLLLNRFSEIVAETTHIAYIKECRIFMSGEREEMLASEALRRFHAFHYTLPAVLPEVDTARSVPPLVPGEPLIDMKNVSVRYGEKQILRGVTWTVREGEHWKISGPNGSGKSTLLSLISGDNPQAYANDISLFGRKKGSGESVWDIKKRIGLVSTSLQQEYRVAGTVKVAVISGMYDSIGMYSQYTLRQQEIALEWLDILHMGHRRDHAFRDLSYGEQRLVLLARAMVKQPDLLILDEPCQGLDDVNREMVLKLIDHLGRTGDTQILYVNHNFDDRIPCITNSMELVPAAGGGYTAAIG</sequence>